<evidence type="ECO:0000259" key="3">
    <source>
        <dbReference type="Pfam" id="PF20434"/>
    </source>
</evidence>
<accession>A0ABY9TN28</accession>
<dbReference type="Pfam" id="PF20434">
    <property type="entry name" value="BD-FAE"/>
    <property type="match status" value="1"/>
</dbReference>
<dbReference type="RefSeq" id="WP_348388314.1">
    <property type="nucleotide sequence ID" value="NZ_CP134146.1"/>
</dbReference>
<feature type="chain" id="PRO_5045466651" evidence="2">
    <location>
        <begin position="21"/>
        <end position="309"/>
    </location>
</feature>
<dbReference type="GO" id="GO:0016787">
    <property type="term" value="F:hydrolase activity"/>
    <property type="evidence" value="ECO:0007669"/>
    <property type="project" value="UniProtKB-KW"/>
</dbReference>
<dbReference type="InterPro" id="IPR049492">
    <property type="entry name" value="BD-FAE-like_dom"/>
</dbReference>
<organism evidence="4 5">
    <name type="scientific">Thalassotalea nanhaiensis</name>
    <dbReference type="NCBI Taxonomy" id="3065648"/>
    <lineage>
        <taxon>Bacteria</taxon>
        <taxon>Pseudomonadati</taxon>
        <taxon>Pseudomonadota</taxon>
        <taxon>Gammaproteobacteria</taxon>
        <taxon>Alteromonadales</taxon>
        <taxon>Colwelliaceae</taxon>
        <taxon>Thalassotalea</taxon>
    </lineage>
</organism>
<dbReference type="EMBL" id="CP134146">
    <property type="protein sequence ID" value="WNC69170.1"/>
    <property type="molecule type" value="Genomic_DNA"/>
</dbReference>
<dbReference type="InterPro" id="IPR050300">
    <property type="entry name" value="GDXG_lipolytic_enzyme"/>
</dbReference>
<evidence type="ECO:0000256" key="1">
    <source>
        <dbReference type="ARBA" id="ARBA00022801"/>
    </source>
</evidence>
<dbReference type="PANTHER" id="PTHR48081">
    <property type="entry name" value="AB HYDROLASE SUPERFAMILY PROTEIN C4A8.06C"/>
    <property type="match status" value="1"/>
</dbReference>
<evidence type="ECO:0000313" key="4">
    <source>
        <dbReference type="EMBL" id="WNC69170.1"/>
    </source>
</evidence>
<feature type="signal peptide" evidence="2">
    <location>
        <begin position="1"/>
        <end position="20"/>
    </location>
</feature>
<dbReference type="Proteomes" id="UP001248581">
    <property type="component" value="Chromosome"/>
</dbReference>
<dbReference type="SUPFAM" id="SSF53474">
    <property type="entry name" value="alpha/beta-Hydrolases"/>
    <property type="match status" value="1"/>
</dbReference>
<dbReference type="InterPro" id="IPR029058">
    <property type="entry name" value="AB_hydrolase_fold"/>
</dbReference>
<keyword evidence="5" id="KW-1185">Reference proteome</keyword>
<dbReference type="Gene3D" id="3.40.50.1820">
    <property type="entry name" value="alpha/beta hydrolase"/>
    <property type="match status" value="1"/>
</dbReference>
<sequence>MKRLILVCLYPLLVCCNVLAQQPSPLWQEENIPNYQNNSAKEVVVERDIISIQNVQSATIEVYLPSNKNANSMAVLILPGGGYNSVSYDWEGTDYAKWFNSQGIAAFVLKYRMPQAESVLTSHKAPIQDAQRAIRYIRHNALKFNVDKNKVGVIGSSAGGHLASTLATHFTSSYYQAKDAIDNENVRPDFLMLIYPIVSMKNGVTHQGSRNKLLGKQPSFELIQRFSNETRVTENTPPTFIIHSGNDKAVPVENSIRMYQALVKHQVEATLHVFPDGGHGYGLGLSKSEAPNWTGLASKWLQSLSANNF</sequence>
<name>A0ABY9TN28_9GAMM</name>
<proteinExistence type="predicted"/>
<gene>
    <name evidence="4" type="ORF">RI845_03190</name>
</gene>
<evidence type="ECO:0000256" key="2">
    <source>
        <dbReference type="SAM" id="SignalP"/>
    </source>
</evidence>
<keyword evidence="1 4" id="KW-0378">Hydrolase</keyword>
<keyword evidence="2" id="KW-0732">Signal</keyword>
<reference evidence="5" key="1">
    <citation type="submission" date="2023-09" db="EMBL/GenBank/DDBJ databases">
        <authorList>
            <person name="Li S."/>
            <person name="Li X."/>
            <person name="Zhang C."/>
            <person name="Zhao Z."/>
        </authorList>
    </citation>
    <scope>NUCLEOTIDE SEQUENCE [LARGE SCALE GENOMIC DNA]</scope>
    <source>
        <strain evidence="5">SQ345</strain>
    </source>
</reference>
<protein>
    <submittedName>
        <fullName evidence="4">Alpha/beta hydrolase</fullName>
    </submittedName>
</protein>
<dbReference type="PANTHER" id="PTHR48081:SF6">
    <property type="entry name" value="PEPTIDASE S9 PROLYL OLIGOPEPTIDASE CATALYTIC DOMAIN-CONTAINING PROTEIN"/>
    <property type="match status" value="1"/>
</dbReference>
<feature type="domain" description="BD-FAE-like" evidence="3">
    <location>
        <begin position="61"/>
        <end position="262"/>
    </location>
</feature>
<evidence type="ECO:0000313" key="5">
    <source>
        <dbReference type="Proteomes" id="UP001248581"/>
    </source>
</evidence>